<accession>A0ACB8MP76</accession>
<evidence type="ECO:0000313" key="2">
    <source>
        <dbReference type="Proteomes" id="UP000829398"/>
    </source>
</evidence>
<sequence>MTILSSKKSRLLEHLFRSECLLLCVFIVGCSPPEDPIKCSSSKNSSCTITNSYGMFPDRSACKAADVAYPTSEQEIISVVSAATIAKRKMKVATRFSHSIPKLVCPDGQDGLLISTKYLNKIINIDTEAMTITMESGVTLRQIIGESAKAGLALPYTPYWWGLTIGGLIGTGAHGSSLWGRGSSIHDYVVELRIVSSGGPDDGYAKVRVLNENDQDLDAAKVSLGVLGVISQVWYGYHFLAMFWNIRVWILLMEVTLKLQPLFKRSITFLMKNDSELGDEAGSFGHQHEFADIVWYPSQHKALYRIDDRISSNATGNAVYNYIPFRSTLSATLATIRTTEENQESRSDANGKCIGAKLVTSTLVTSAFGLTNNGIAFTGYPVIGHHNRLQSSGTCLDSPQDSLITACAWDPRIKGEFFHQTTFSIRLSVVKSFIDDIQKLIKLEPKALCGLELYNGILMRYVKASSAYLGKQEDSLDFDITYYRSKDPMTPRLYEDILEEIEQLAVFKYGGFPHWGKNRNLVFDGVIKKYKNAGEFFKVKDKYDPLGLFSSEWTDQVLGLKEGVTIYKEGCALEGLCICSQDIHCAPTKGYLCRPGKVYKDARVCTRISSKRHM</sequence>
<gene>
    <name evidence="1" type="ORF">KPL71_010541</name>
</gene>
<keyword evidence="2" id="KW-1185">Reference proteome</keyword>
<dbReference type="EMBL" id="CM039172">
    <property type="protein sequence ID" value="KAH9787273.1"/>
    <property type="molecule type" value="Genomic_DNA"/>
</dbReference>
<protein>
    <submittedName>
        <fullName evidence="1">L-gulonolactone oxidase 6</fullName>
    </submittedName>
</protein>
<comment type="caution">
    <text evidence="1">The sequence shown here is derived from an EMBL/GenBank/DDBJ whole genome shotgun (WGS) entry which is preliminary data.</text>
</comment>
<proteinExistence type="predicted"/>
<organism evidence="1 2">
    <name type="scientific">Citrus sinensis</name>
    <name type="common">Sweet orange</name>
    <name type="synonym">Citrus aurantium var. sinensis</name>
    <dbReference type="NCBI Taxonomy" id="2711"/>
    <lineage>
        <taxon>Eukaryota</taxon>
        <taxon>Viridiplantae</taxon>
        <taxon>Streptophyta</taxon>
        <taxon>Embryophyta</taxon>
        <taxon>Tracheophyta</taxon>
        <taxon>Spermatophyta</taxon>
        <taxon>Magnoliopsida</taxon>
        <taxon>eudicotyledons</taxon>
        <taxon>Gunneridae</taxon>
        <taxon>Pentapetalae</taxon>
        <taxon>rosids</taxon>
        <taxon>malvids</taxon>
        <taxon>Sapindales</taxon>
        <taxon>Rutaceae</taxon>
        <taxon>Aurantioideae</taxon>
        <taxon>Citrus</taxon>
    </lineage>
</organism>
<reference evidence="2" key="1">
    <citation type="journal article" date="2023" name="Hortic. Res.">
        <title>A chromosome-level phased genome enabling allele-level studies in sweet orange: a case study on citrus Huanglongbing tolerance.</title>
        <authorList>
            <person name="Wu B."/>
            <person name="Yu Q."/>
            <person name="Deng Z."/>
            <person name="Duan Y."/>
            <person name="Luo F."/>
            <person name="Gmitter F. Jr."/>
        </authorList>
    </citation>
    <scope>NUCLEOTIDE SEQUENCE [LARGE SCALE GENOMIC DNA]</scope>
    <source>
        <strain evidence="2">cv. Valencia</strain>
    </source>
</reference>
<name>A0ACB8MP76_CITSI</name>
<evidence type="ECO:0000313" key="1">
    <source>
        <dbReference type="EMBL" id="KAH9787273.1"/>
    </source>
</evidence>
<dbReference type="Proteomes" id="UP000829398">
    <property type="component" value="Chromosome 3"/>
</dbReference>